<organism evidence="9">
    <name type="scientific">Volvox carteri f. nagariensis</name>
    <dbReference type="NCBI Taxonomy" id="3068"/>
    <lineage>
        <taxon>Eukaryota</taxon>
        <taxon>Viridiplantae</taxon>
        <taxon>Chlorophyta</taxon>
        <taxon>core chlorophytes</taxon>
        <taxon>Chlorophyceae</taxon>
        <taxon>CS clade</taxon>
        <taxon>Chlamydomonadales</taxon>
        <taxon>Volvocaceae</taxon>
        <taxon>Volvox</taxon>
    </lineage>
</organism>
<dbReference type="AlphaFoldDB" id="D8TIN4"/>
<dbReference type="EMBL" id="GL378323">
    <property type="protein sequence ID" value="EFJ52918.1"/>
    <property type="molecule type" value="Genomic_DNA"/>
</dbReference>
<dbReference type="STRING" id="3068.D8TIN4"/>
<evidence type="ECO:0000256" key="3">
    <source>
        <dbReference type="ARBA" id="ARBA00022741"/>
    </source>
</evidence>
<feature type="domain" description="Protein kinase" evidence="7">
    <location>
        <begin position="1"/>
        <end position="334"/>
    </location>
</feature>
<keyword evidence="4" id="KW-0418">Kinase</keyword>
<dbReference type="GO" id="GO:0004674">
    <property type="term" value="F:protein serine/threonine kinase activity"/>
    <property type="evidence" value="ECO:0007669"/>
    <property type="project" value="UniProtKB-KW"/>
</dbReference>
<dbReference type="InterPro" id="IPR011009">
    <property type="entry name" value="Kinase-like_dom_sf"/>
</dbReference>
<dbReference type="InParanoid" id="D8TIN4"/>
<accession>D8TIN4</accession>
<evidence type="ECO:0000256" key="1">
    <source>
        <dbReference type="ARBA" id="ARBA00022527"/>
    </source>
</evidence>
<dbReference type="Gene3D" id="1.10.510.10">
    <property type="entry name" value="Transferase(Phosphotransferase) domain 1"/>
    <property type="match status" value="1"/>
</dbReference>
<keyword evidence="9" id="KW-1185">Reference proteome</keyword>
<feature type="compositionally biased region" description="Gly residues" evidence="6">
    <location>
        <begin position="140"/>
        <end position="150"/>
    </location>
</feature>
<evidence type="ECO:0000256" key="4">
    <source>
        <dbReference type="ARBA" id="ARBA00022777"/>
    </source>
</evidence>
<keyword evidence="3" id="KW-0547">Nucleotide-binding</keyword>
<evidence type="ECO:0000256" key="5">
    <source>
        <dbReference type="ARBA" id="ARBA00022840"/>
    </source>
</evidence>
<reference evidence="8 9" key="1">
    <citation type="journal article" date="2010" name="Science">
        <title>Genomic analysis of organismal complexity in the multicellular green alga Volvox carteri.</title>
        <authorList>
            <person name="Prochnik S.E."/>
            <person name="Umen J."/>
            <person name="Nedelcu A.M."/>
            <person name="Hallmann A."/>
            <person name="Miller S.M."/>
            <person name="Nishii I."/>
            <person name="Ferris P."/>
            <person name="Kuo A."/>
            <person name="Mitros T."/>
            <person name="Fritz-Laylin L.K."/>
            <person name="Hellsten U."/>
            <person name="Chapman J."/>
            <person name="Simakov O."/>
            <person name="Rensing S.A."/>
            <person name="Terry A."/>
            <person name="Pangilinan J."/>
            <person name="Kapitonov V."/>
            <person name="Jurka J."/>
            <person name="Salamov A."/>
            <person name="Shapiro H."/>
            <person name="Schmutz J."/>
            <person name="Grimwood J."/>
            <person name="Lindquist E."/>
            <person name="Lucas S."/>
            <person name="Grigoriev I.V."/>
            <person name="Schmitt R."/>
            <person name="Kirk D."/>
            <person name="Rokhsar D.S."/>
        </authorList>
    </citation>
    <scope>NUCLEOTIDE SEQUENCE [LARGE SCALE GENOMIC DNA]</scope>
    <source>
        <strain evidence="9">f. Nagariensis / Eve</strain>
    </source>
</reference>
<gene>
    <name evidence="8" type="ORF">VOLCADRAFT_86394</name>
</gene>
<dbReference type="GO" id="GO:0005524">
    <property type="term" value="F:ATP binding"/>
    <property type="evidence" value="ECO:0007669"/>
    <property type="project" value="UniProtKB-KW"/>
</dbReference>
<dbReference type="Gene3D" id="3.30.200.20">
    <property type="entry name" value="Phosphorylase Kinase, domain 1"/>
    <property type="match status" value="1"/>
</dbReference>
<name>D8TIN4_VOLCA</name>
<sequence length="358" mass="38035">MCAEAKCFTASYEVASLGSASPSMIGGAGSCADSSTATSPFAWDMDGAHTHALVSPVLLNGKKKSGLLSGLKKMFYHQSSKAEGRAATGEAVVPNSPMPPMRLDHAASSSSSSFANLALSADIETAYPTTTTATTTSNSGTGGGGGGGAGSQSAGKLVHSAQSPQLVVKRMYKGATSAVYRATCLRSGTTVALKVYFLSKVPYNVVHMIRREIELHVPLVHRNIIMLYAAFQDEAPEVERCPLKHAPQDNKNNPNLSYTPAIDIWSVGVLAYEMLVGFPPFVSNSQTDPEVATRKSLRFPASVSGAAKDFIMTTLNENPQDRPTAPQLMKHPWLFKAARAQHRLASRLSNSNLVAVQY</sequence>
<dbReference type="InterPro" id="IPR000719">
    <property type="entry name" value="Prot_kinase_dom"/>
</dbReference>
<evidence type="ECO:0000256" key="6">
    <source>
        <dbReference type="SAM" id="MobiDB-lite"/>
    </source>
</evidence>
<dbReference type="eggNOG" id="KOG0603">
    <property type="taxonomic scope" value="Eukaryota"/>
</dbReference>
<dbReference type="InterPro" id="IPR030616">
    <property type="entry name" value="Aur-like"/>
</dbReference>
<feature type="region of interest" description="Disordered" evidence="6">
    <location>
        <begin position="131"/>
        <end position="156"/>
    </location>
</feature>
<dbReference type="PROSITE" id="PS51257">
    <property type="entry name" value="PROKAR_LIPOPROTEIN"/>
    <property type="match status" value="1"/>
</dbReference>
<dbReference type="GeneID" id="9625263"/>
<dbReference type="KEGG" id="vcn:VOLCADRAFT_86394"/>
<keyword evidence="1" id="KW-0723">Serine/threonine-protein kinase</keyword>
<dbReference type="Pfam" id="PF00069">
    <property type="entry name" value="Pkinase"/>
    <property type="match status" value="1"/>
</dbReference>
<dbReference type="OrthoDB" id="408964at2759"/>
<dbReference type="PANTHER" id="PTHR24350">
    <property type="entry name" value="SERINE/THREONINE-PROTEIN KINASE IAL-RELATED"/>
    <property type="match status" value="1"/>
</dbReference>
<proteinExistence type="predicted"/>
<evidence type="ECO:0000256" key="2">
    <source>
        <dbReference type="ARBA" id="ARBA00022679"/>
    </source>
</evidence>
<keyword evidence="2" id="KW-0808">Transferase</keyword>
<dbReference type="RefSeq" id="XP_002945923.1">
    <property type="nucleotide sequence ID" value="XM_002945877.1"/>
</dbReference>
<keyword evidence="5" id="KW-0067">ATP-binding</keyword>
<dbReference type="Proteomes" id="UP000001058">
    <property type="component" value="Unassembled WGS sequence"/>
</dbReference>
<dbReference type="PROSITE" id="PS50011">
    <property type="entry name" value="PROTEIN_KINASE_DOM"/>
    <property type="match status" value="1"/>
</dbReference>
<evidence type="ECO:0000313" key="8">
    <source>
        <dbReference type="EMBL" id="EFJ52918.1"/>
    </source>
</evidence>
<evidence type="ECO:0000259" key="7">
    <source>
        <dbReference type="PROSITE" id="PS50011"/>
    </source>
</evidence>
<protein>
    <recommendedName>
        <fullName evidence="7">Protein kinase domain-containing protein</fullName>
    </recommendedName>
</protein>
<dbReference type="SMART" id="SM00220">
    <property type="entry name" value="S_TKc"/>
    <property type="match status" value="1"/>
</dbReference>
<dbReference type="SUPFAM" id="SSF56112">
    <property type="entry name" value="Protein kinase-like (PK-like)"/>
    <property type="match status" value="1"/>
</dbReference>
<evidence type="ECO:0000313" key="9">
    <source>
        <dbReference type="Proteomes" id="UP000001058"/>
    </source>
</evidence>